<feature type="domain" description="Inner membrane protein YgaP-like transmembrane" evidence="1">
    <location>
        <begin position="1"/>
        <end position="60"/>
    </location>
</feature>
<organism evidence="2 3">
    <name type="scientific">Bacillus mycoides</name>
    <dbReference type="NCBI Taxonomy" id="1405"/>
    <lineage>
        <taxon>Bacteria</taxon>
        <taxon>Bacillati</taxon>
        <taxon>Bacillota</taxon>
        <taxon>Bacilli</taxon>
        <taxon>Bacillales</taxon>
        <taxon>Bacillaceae</taxon>
        <taxon>Bacillus</taxon>
        <taxon>Bacillus cereus group</taxon>
    </lineage>
</organism>
<evidence type="ECO:0000313" key="2">
    <source>
        <dbReference type="EMBL" id="OOR06681.1"/>
    </source>
</evidence>
<evidence type="ECO:0000313" key="3">
    <source>
        <dbReference type="Proteomes" id="UP000190696"/>
    </source>
</evidence>
<comment type="caution">
    <text evidence="2">The sequence shown here is derived from an EMBL/GenBank/DDBJ whole genome shotgun (WGS) entry which is preliminary data.</text>
</comment>
<dbReference type="AlphaFoldDB" id="A0A0A0WU27"/>
<evidence type="ECO:0000259" key="1">
    <source>
        <dbReference type="Pfam" id="PF11127"/>
    </source>
</evidence>
<dbReference type="KEGG" id="bww:bwei_5118"/>
<sequence>MKQNIGTISALIRITLGLILFGCSTAKLVRKPWCTWSKVLLWIGAMKIAEGIVRFCPIVEACKFGKYMNMSAFKMPSMNFTEKGHNKEEVNSASSHDKPKAKSDGSYDTSDKEIESAIEELILAKPL</sequence>
<proteinExistence type="predicted"/>
<reference evidence="2 3" key="1">
    <citation type="submission" date="2017-01" db="EMBL/GenBank/DDBJ databases">
        <title>Bacillus cereus isolates.</title>
        <authorList>
            <person name="Beno S.M."/>
        </authorList>
    </citation>
    <scope>NUCLEOTIDE SEQUENCE [LARGE SCALE GENOMIC DNA]</scope>
    <source>
        <strain evidence="2 3">FSL W7-1108</strain>
    </source>
</reference>
<accession>A0A0A0WU27</accession>
<dbReference type="Proteomes" id="UP000190696">
    <property type="component" value="Unassembled WGS sequence"/>
</dbReference>
<name>A0A0A0WU27_BACMY</name>
<dbReference type="EMBL" id="MUAI01000006">
    <property type="protein sequence ID" value="OOR06681.1"/>
    <property type="molecule type" value="Genomic_DNA"/>
</dbReference>
<dbReference type="Pfam" id="PF11127">
    <property type="entry name" value="YgaP-like_TM"/>
    <property type="match status" value="1"/>
</dbReference>
<dbReference type="InterPro" id="IPR021309">
    <property type="entry name" value="YgaP-like_TM"/>
</dbReference>
<gene>
    <name evidence="2" type="ORF">BW900_10670</name>
</gene>
<dbReference type="OMA" id="CPIVEMW"/>
<dbReference type="RefSeq" id="WP_002167052.1">
    <property type="nucleotide sequence ID" value="NZ_CP009746.1"/>
</dbReference>
<protein>
    <submittedName>
        <fullName evidence="2">MarR family transcriptional regulator</fullName>
    </submittedName>
</protein>